<reference evidence="1 2" key="1">
    <citation type="submission" date="2017-04" db="EMBL/GenBank/DDBJ databases">
        <authorList>
            <person name="Afonso C.L."/>
            <person name="Miller P.J."/>
            <person name="Scott M.A."/>
            <person name="Spackman E."/>
            <person name="Goraichik I."/>
            <person name="Dimitrov K.M."/>
            <person name="Suarez D.L."/>
            <person name="Swayne D.E."/>
        </authorList>
    </citation>
    <scope>NUCLEOTIDE SEQUENCE [LARGE SCALE GENOMIC DNA]</scope>
    <source>
        <strain evidence="1 2">DSM 23236</strain>
    </source>
</reference>
<protein>
    <submittedName>
        <fullName evidence="1">Uncharacterized protein</fullName>
    </submittedName>
</protein>
<proteinExistence type="predicted"/>
<dbReference type="Proteomes" id="UP000192761">
    <property type="component" value="Unassembled WGS sequence"/>
</dbReference>
<keyword evidence="2" id="KW-1185">Reference proteome</keyword>
<evidence type="ECO:0000313" key="1">
    <source>
        <dbReference type="EMBL" id="SMC18292.1"/>
    </source>
</evidence>
<dbReference type="OrthoDB" id="8564949at2"/>
<accession>A0A1W1X2W5</accession>
<gene>
    <name evidence="1" type="ORF">SAMN02745857_00521</name>
</gene>
<organism evidence="1 2">
    <name type="scientific">Andreprevotia lacus DSM 23236</name>
    <dbReference type="NCBI Taxonomy" id="1121001"/>
    <lineage>
        <taxon>Bacteria</taxon>
        <taxon>Pseudomonadati</taxon>
        <taxon>Pseudomonadota</taxon>
        <taxon>Betaproteobacteria</taxon>
        <taxon>Neisseriales</taxon>
        <taxon>Chitinibacteraceae</taxon>
        <taxon>Andreprevotia</taxon>
    </lineage>
</organism>
<dbReference type="AlphaFoldDB" id="A0A1W1X2W5"/>
<evidence type="ECO:0000313" key="2">
    <source>
        <dbReference type="Proteomes" id="UP000192761"/>
    </source>
</evidence>
<dbReference type="EMBL" id="FWXD01000002">
    <property type="protein sequence ID" value="SMC18292.1"/>
    <property type="molecule type" value="Genomic_DNA"/>
</dbReference>
<sequence>MTTQHDNDFTFNFPGLTQVGFQERDHSISSGQPYGGVSIKNSNTVTIKAGRHKTSQVAHWFNDAVYGGGGIALTYSDTSPEELNFAVRGTLTLVINNITYTAQNFVLAQGSTTTGGNNWWLGSAQMSGITHSDVTLDYATAIVKATLGYAVDIVTEDPVGAIEDTAKLIVAAVQKHKVGSGEVPFTLNTSNSAVELLLFQVSENHDTHGSLTGTYTAP</sequence>
<dbReference type="RefSeq" id="WP_139798612.1">
    <property type="nucleotide sequence ID" value="NZ_FWXD01000002.1"/>
</dbReference>
<name>A0A1W1X2W5_9NEIS</name>